<feature type="domain" description="Alcohol dehydrogenase iron-type/glycerol dehydrogenase GldA" evidence="5">
    <location>
        <begin position="9"/>
        <end position="179"/>
    </location>
</feature>
<dbReference type="Pfam" id="PF00465">
    <property type="entry name" value="Fe-ADH"/>
    <property type="match status" value="1"/>
</dbReference>
<comment type="caution">
    <text evidence="7">The sequence shown here is derived from an EMBL/GenBank/DDBJ whole genome shotgun (WGS) entry which is preliminary data.</text>
</comment>
<organism evidence="7">
    <name type="scientific">Candidatus Caldatribacterium californiense</name>
    <dbReference type="NCBI Taxonomy" id="1454726"/>
    <lineage>
        <taxon>Bacteria</taxon>
        <taxon>Pseudomonadati</taxon>
        <taxon>Atribacterota</taxon>
        <taxon>Atribacteria</taxon>
        <taxon>Atribacterales</taxon>
        <taxon>Candidatus Caldatribacteriaceae</taxon>
        <taxon>Candidatus Caldatribacterium</taxon>
    </lineage>
</organism>
<dbReference type="AlphaFoldDB" id="A0A7V3YGY7"/>
<dbReference type="GO" id="GO:0046872">
    <property type="term" value="F:metal ion binding"/>
    <property type="evidence" value="ECO:0007669"/>
    <property type="project" value="InterPro"/>
</dbReference>
<proteinExistence type="inferred from homology"/>
<accession>A0A7V3YGY7</accession>
<dbReference type="Gene3D" id="1.20.1090.10">
    <property type="entry name" value="Dehydroquinate synthase-like - alpha domain"/>
    <property type="match status" value="1"/>
</dbReference>
<dbReference type="CDD" id="cd08185">
    <property type="entry name" value="Fe-ADH-like"/>
    <property type="match status" value="1"/>
</dbReference>
<sequence length="389" mass="42948">MSSFSYYQPTRIHFGFGKLEEVGRIVSRYGKRALLVTVPPFPALEPVFEKTKCLLRESGVEVAHFDQVIPNPTTESISQGTEMARDFHADVVVGLGGGSSIDTAKAIALEVTHEGTAWEYRLFGERKITGEVLPIIAIPTTSGTGSQVTAVSVLTNPKERCKSAIVDLHLFPKEAIVDPELVMSLPPHLTASTGFDAFAHAFESYVHVNANPYTDLLALEAMRLVIRFLPPLLHNLADRRAREHMAWADTLAGLSIANCGTTLPHGIGMAIGGKAPWVMHGEALAVVYPEFLRYTAPYALERFAAVARMFRPELLGEKDEIAALALEEIMDTFLKEIGMWFGLEDLRIPREDLPGIVEDTFKLPDYSVNPRVPTKEDVFALLESAYSRR</sequence>
<evidence type="ECO:0000256" key="1">
    <source>
        <dbReference type="ARBA" id="ARBA00001962"/>
    </source>
</evidence>
<evidence type="ECO:0000313" key="7">
    <source>
        <dbReference type="EMBL" id="HGI30903.1"/>
    </source>
</evidence>
<comment type="similarity">
    <text evidence="2">Belongs to the iron-containing alcohol dehydrogenase family.</text>
</comment>
<dbReference type="PANTHER" id="PTHR11496">
    <property type="entry name" value="ALCOHOL DEHYDROGENASE"/>
    <property type="match status" value="1"/>
</dbReference>
<evidence type="ECO:0000259" key="5">
    <source>
        <dbReference type="Pfam" id="PF00465"/>
    </source>
</evidence>
<dbReference type="Pfam" id="PF25137">
    <property type="entry name" value="ADH_Fe_C"/>
    <property type="match status" value="1"/>
</dbReference>
<reference evidence="7" key="1">
    <citation type="journal article" date="2020" name="mSystems">
        <title>Genome- and Community-Level Interaction Insights into Carbon Utilization and Element Cycling Functions of Hydrothermarchaeota in Hydrothermal Sediment.</title>
        <authorList>
            <person name="Zhou Z."/>
            <person name="Liu Y."/>
            <person name="Xu W."/>
            <person name="Pan J."/>
            <person name="Luo Z.H."/>
            <person name="Li M."/>
        </authorList>
    </citation>
    <scope>NUCLEOTIDE SEQUENCE [LARGE SCALE GENOMIC DNA]</scope>
    <source>
        <strain evidence="7">SpSt-747</strain>
    </source>
</reference>
<dbReference type="PROSITE" id="PS00913">
    <property type="entry name" value="ADH_IRON_1"/>
    <property type="match status" value="1"/>
</dbReference>
<feature type="domain" description="Fe-containing alcohol dehydrogenase-like C-terminal" evidence="6">
    <location>
        <begin position="190"/>
        <end position="386"/>
    </location>
</feature>
<dbReference type="InterPro" id="IPR018211">
    <property type="entry name" value="ADH_Fe_CS"/>
</dbReference>
<dbReference type="InterPro" id="IPR039697">
    <property type="entry name" value="Alcohol_dehydrogenase_Fe"/>
</dbReference>
<dbReference type="InterPro" id="IPR056798">
    <property type="entry name" value="ADH_Fe_C"/>
</dbReference>
<dbReference type="SUPFAM" id="SSF56796">
    <property type="entry name" value="Dehydroquinate synthase-like"/>
    <property type="match status" value="1"/>
</dbReference>
<name>A0A7V3YGY7_9BACT</name>
<dbReference type="InterPro" id="IPR001670">
    <property type="entry name" value="ADH_Fe/GldA"/>
</dbReference>
<keyword evidence="3" id="KW-0560">Oxidoreductase</keyword>
<dbReference type="Gene3D" id="3.40.50.1970">
    <property type="match status" value="1"/>
</dbReference>
<dbReference type="EMBL" id="DTFV01000092">
    <property type="protein sequence ID" value="HGI30903.1"/>
    <property type="molecule type" value="Genomic_DNA"/>
</dbReference>
<protein>
    <submittedName>
        <fullName evidence="7">Iron-containing alcohol dehydrogenase</fullName>
    </submittedName>
</protein>
<dbReference type="FunFam" id="3.40.50.1970:FF:000003">
    <property type="entry name" value="Alcohol dehydrogenase, iron-containing"/>
    <property type="match status" value="1"/>
</dbReference>
<evidence type="ECO:0000256" key="4">
    <source>
        <dbReference type="ARBA" id="ARBA00023027"/>
    </source>
</evidence>
<evidence type="ECO:0000256" key="3">
    <source>
        <dbReference type="ARBA" id="ARBA00023002"/>
    </source>
</evidence>
<comment type="cofactor">
    <cofactor evidence="1">
        <name>Fe cation</name>
        <dbReference type="ChEBI" id="CHEBI:24875"/>
    </cofactor>
</comment>
<evidence type="ECO:0000256" key="2">
    <source>
        <dbReference type="ARBA" id="ARBA00007358"/>
    </source>
</evidence>
<dbReference type="PANTHER" id="PTHR11496:SF102">
    <property type="entry name" value="ALCOHOL DEHYDROGENASE 4"/>
    <property type="match status" value="1"/>
</dbReference>
<gene>
    <name evidence="7" type="ORF">ENV30_06315</name>
</gene>
<keyword evidence="4" id="KW-0520">NAD</keyword>
<dbReference type="GO" id="GO:0004022">
    <property type="term" value="F:alcohol dehydrogenase (NAD+) activity"/>
    <property type="evidence" value="ECO:0007669"/>
    <property type="project" value="TreeGrafter"/>
</dbReference>
<evidence type="ECO:0000259" key="6">
    <source>
        <dbReference type="Pfam" id="PF25137"/>
    </source>
</evidence>